<feature type="transmembrane region" description="Helical" evidence="7">
    <location>
        <begin position="208"/>
        <end position="225"/>
    </location>
</feature>
<dbReference type="InterPro" id="IPR040177">
    <property type="entry name" value="SLC30A9"/>
</dbReference>
<keyword evidence="4" id="KW-0406">Ion transport</keyword>
<evidence type="ECO:0000256" key="6">
    <source>
        <dbReference type="ARBA" id="ARBA00023136"/>
    </source>
</evidence>
<dbReference type="GO" id="GO:0016020">
    <property type="term" value="C:membrane"/>
    <property type="evidence" value="ECO:0007669"/>
    <property type="project" value="UniProtKB-SubCell"/>
</dbReference>
<protein>
    <submittedName>
        <fullName evidence="9">Cation diffusion facilitator family transporter</fullName>
    </submittedName>
</protein>
<dbReference type="Proteomes" id="UP000219042">
    <property type="component" value="Unassembled WGS sequence"/>
</dbReference>
<proteinExistence type="predicted"/>
<evidence type="ECO:0000256" key="5">
    <source>
        <dbReference type="ARBA" id="ARBA00022989"/>
    </source>
</evidence>
<keyword evidence="4" id="KW-0862">Zinc</keyword>
<evidence type="ECO:0000256" key="1">
    <source>
        <dbReference type="ARBA" id="ARBA00004141"/>
    </source>
</evidence>
<dbReference type="Gene3D" id="1.20.1510.10">
    <property type="entry name" value="Cation efflux protein transmembrane domain"/>
    <property type="match status" value="1"/>
</dbReference>
<evidence type="ECO:0000259" key="8">
    <source>
        <dbReference type="Pfam" id="PF01545"/>
    </source>
</evidence>
<dbReference type="SUPFAM" id="SSF161111">
    <property type="entry name" value="Cation efflux protein transmembrane domain-like"/>
    <property type="match status" value="1"/>
</dbReference>
<keyword evidence="3 7" id="KW-0812">Transmembrane</keyword>
<feature type="transmembrane region" description="Helical" evidence="7">
    <location>
        <begin position="173"/>
        <end position="196"/>
    </location>
</feature>
<dbReference type="GO" id="GO:0006829">
    <property type="term" value="P:zinc ion transport"/>
    <property type="evidence" value="ECO:0007669"/>
    <property type="project" value="UniProtKB-KW"/>
</dbReference>
<feature type="domain" description="Cation efflux protein transmembrane" evidence="8">
    <location>
        <begin position="26"/>
        <end position="232"/>
    </location>
</feature>
<evidence type="ECO:0000313" key="10">
    <source>
        <dbReference type="Proteomes" id="UP000219042"/>
    </source>
</evidence>
<evidence type="ECO:0000313" key="9">
    <source>
        <dbReference type="EMBL" id="SNX46146.1"/>
    </source>
</evidence>
<dbReference type="Pfam" id="PF01545">
    <property type="entry name" value="Cation_efflux"/>
    <property type="match status" value="1"/>
</dbReference>
<keyword evidence="2" id="KW-0813">Transport</keyword>
<dbReference type="InterPro" id="IPR027469">
    <property type="entry name" value="Cation_efflux_TMD_sf"/>
</dbReference>
<keyword evidence="4" id="KW-0864">Zinc transport</keyword>
<keyword evidence="6 7" id="KW-0472">Membrane</keyword>
<evidence type="ECO:0000256" key="3">
    <source>
        <dbReference type="ARBA" id="ARBA00022692"/>
    </source>
</evidence>
<keyword evidence="5 7" id="KW-1133">Transmembrane helix</keyword>
<keyword evidence="10" id="KW-1185">Reference proteome</keyword>
<evidence type="ECO:0000256" key="2">
    <source>
        <dbReference type="ARBA" id="ARBA00022448"/>
    </source>
</evidence>
<name>A0A240EC83_9GAMM</name>
<dbReference type="AlphaFoldDB" id="A0A240EC83"/>
<organism evidence="9 10">
    <name type="scientific">Acinetobacter puyangensis</name>
    <dbReference type="NCBI Taxonomy" id="1096779"/>
    <lineage>
        <taxon>Bacteria</taxon>
        <taxon>Pseudomonadati</taxon>
        <taxon>Pseudomonadota</taxon>
        <taxon>Gammaproteobacteria</taxon>
        <taxon>Moraxellales</taxon>
        <taxon>Moraxellaceae</taxon>
        <taxon>Acinetobacter</taxon>
    </lineage>
</organism>
<gene>
    <name evidence="9" type="ORF">SAMN05421731_10895</name>
</gene>
<feature type="transmembrane region" description="Helical" evidence="7">
    <location>
        <begin position="23"/>
        <end position="45"/>
    </location>
</feature>
<evidence type="ECO:0000256" key="4">
    <source>
        <dbReference type="ARBA" id="ARBA00022906"/>
    </source>
</evidence>
<evidence type="ECO:0000256" key="7">
    <source>
        <dbReference type="SAM" id="Phobius"/>
    </source>
</evidence>
<feature type="transmembrane region" description="Helical" evidence="7">
    <location>
        <begin position="91"/>
        <end position="112"/>
    </location>
</feature>
<sequence length="329" mass="36115">MNPYKTDMTTTPAKIEKTHSSRIVVYAALAGNFAIAIVKFIAAWWTNSSAMLSEAIHSLVDTLNEVLLLHGLKKSERAPDATHPFGYGRELYFWAFIVSLMVFALGSIVSIYQGVHHILNPEEIKDPLVNYIVLGIAMLCEGTSWGVALKNFRKEKGKLGYFEAFRRSKDPTTFTVLFEDSAALIGLTIALVGIAASQIFNLPMLDGVASILIGVVLAIAATLLARETKGLLLGESADPKLRNHLMLIAAEDEAVLNANGVLTEQIGAHQVLALLSLEFKDSLTSDDIENCINRIETAAKTAHPEIVTLFIKPQTQKVWLQRMQGRLEQ</sequence>
<dbReference type="InterPro" id="IPR002524">
    <property type="entry name" value="Cation_efflux"/>
</dbReference>
<reference evidence="10" key="1">
    <citation type="submission" date="2016-09" db="EMBL/GenBank/DDBJ databases">
        <authorList>
            <person name="Varghese N."/>
            <person name="Submissions S."/>
        </authorList>
    </citation>
    <scope>NUCLEOTIDE SEQUENCE [LARGE SCALE GENOMIC DNA]</scope>
    <source>
        <strain evidence="10">ANC 4466</strain>
    </source>
</reference>
<dbReference type="PANTHER" id="PTHR13414:SF9">
    <property type="entry name" value="PROTON-COUPLED ZINC ANTIPORTER SLC30A9, MITOCHONDRIAL"/>
    <property type="match status" value="1"/>
</dbReference>
<feature type="transmembrane region" description="Helical" evidence="7">
    <location>
        <begin position="132"/>
        <end position="152"/>
    </location>
</feature>
<accession>A0A240EC83</accession>
<dbReference type="EMBL" id="OANT01000008">
    <property type="protein sequence ID" value="SNX46146.1"/>
    <property type="molecule type" value="Genomic_DNA"/>
</dbReference>
<dbReference type="InterPro" id="IPR058533">
    <property type="entry name" value="Cation_efflux_TM"/>
</dbReference>
<dbReference type="PANTHER" id="PTHR13414">
    <property type="entry name" value="HUEL-CATION TRANSPORTER"/>
    <property type="match status" value="1"/>
</dbReference>
<dbReference type="GO" id="GO:0008324">
    <property type="term" value="F:monoatomic cation transmembrane transporter activity"/>
    <property type="evidence" value="ECO:0007669"/>
    <property type="project" value="InterPro"/>
</dbReference>
<dbReference type="NCBIfam" id="TIGR01297">
    <property type="entry name" value="CDF"/>
    <property type="match status" value="1"/>
</dbReference>
<comment type="subcellular location">
    <subcellularLocation>
        <location evidence="1">Membrane</location>
        <topology evidence="1">Multi-pass membrane protein</topology>
    </subcellularLocation>
</comment>